<dbReference type="AlphaFoldDB" id="A0AAW5QV77"/>
<evidence type="ECO:0000313" key="4">
    <source>
        <dbReference type="Proteomes" id="UP001320898"/>
    </source>
</evidence>
<feature type="compositionally biased region" description="Low complexity" evidence="1">
    <location>
        <begin position="94"/>
        <end position="103"/>
    </location>
</feature>
<keyword evidence="4" id="KW-1185">Reference proteome</keyword>
<evidence type="ECO:0000313" key="3">
    <source>
        <dbReference type="EMBL" id="MCT8970568.1"/>
    </source>
</evidence>
<feature type="transmembrane region" description="Helical" evidence="2">
    <location>
        <begin position="14"/>
        <end position="33"/>
    </location>
</feature>
<organism evidence="3 4">
    <name type="scientific">Microbaculum marinisediminis</name>
    <dbReference type="NCBI Taxonomy" id="2931392"/>
    <lineage>
        <taxon>Bacteria</taxon>
        <taxon>Pseudomonadati</taxon>
        <taxon>Pseudomonadota</taxon>
        <taxon>Alphaproteobacteria</taxon>
        <taxon>Hyphomicrobiales</taxon>
        <taxon>Tepidamorphaceae</taxon>
        <taxon>Microbaculum</taxon>
    </lineage>
</organism>
<name>A0AAW5QV77_9HYPH</name>
<feature type="transmembrane region" description="Helical" evidence="2">
    <location>
        <begin position="45"/>
        <end position="63"/>
    </location>
</feature>
<keyword evidence="2" id="KW-1133">Transmembrane helix</keyword>
<sequence>MATYQPSWTHRRRVVFGTLIFCAGAIAYLIAFGEDIRLHEAIADGLILLAASVIGGYVFGAAWDDLNVMKHGRADQAAAPPQSPPNPAAPAPAAPTSVVPPADGTGEGPDRGPDREAVG</sequence>
<feature type="region of interest" description="Disordered" evidence="1">
    <location>
        <begin position="73"/>
        <end position="119"/>
    </location>
</feature>
<evidence type="ECO:0000256" key="1">
    <source>
        <dbReference type="SAM" id="MobiDB-lite"/>
    </source>
</evidence>
<evidence type="ECO:0000256" key="2">
    <source>
        <dbReference type="SAM" id="Phobius"/>
    </source>
</evidence>
<comment type="caution">
    <text evidence="3">The sequence shown here is derived from an EMBL/GenBank/DDBJ whole genome shotgun (WGS) entry which is preliminary data.</text>
</comment>
<reference evidence="3 4" key="1">
    <citation type="submission" date="2022-04" db="EMBL/GenBank/DDBJ databases">
        <authorList>
            <person name="Ye Y.-Q."/>
            <person name="Du Z.-J."/>
        </authorList>
    </citation>
    <scope>NUCLEOTIDE SEQUENCE [LARGE SCALE GENOMIC DNA]</scope>
    <source>
        <strain evidence="3 4">A6E488</strain>
    </source>
</reference>
<feature type="compositionally biased region" description="Basic and acidic residues" evidence="1">
    <location>
        <begin position="108"/>
        <end position="119"/>
    </location>
</feature>
<protein>
    <submittedName>
        <fullName evidence="3">Uncharacterized protein</fullName>
    </submittedName>
</protein>
<proteinExistence type="predicted"/>
<accession>A0AAW5QV77</accession>
<keyword evidence="2" id="KW-0812">Transmembrane</keyword>
<dbReference type="Proteomes" id="UP001320898">
    <property type="component" value="Unassembled WGS sequence"/>
</dbReference>
<feature type="compositionally biased region" description="Pro residues" evidence="1">
    <location>
        <begin position="81"/>
        <end position="93"/>
    </location>
</feature>
<dbReference type="EMBL" id="JALIDZ010000001">
    <property type="protein sequence ID" value="MCT8970568.1"/>
    <property type="molecule type" value="Genomic_DNA"/>
</dbReference>
<gene>
    <name evidence="3" type="ORF">MUB46_01730</name>
</gene>
<keyword evidence="2" id="KW-0472">Membrane</keyword>
<dbReference type="RefSeq" id="WP_261614133.1">
    <property type="nucleotide sequence ID" value="NZ_JALIDZ010000001.1"/>
</dbReference>